<proteinExistence type="predicted"/>
<accession>A0ACC0BH71</accession>
<evidence type="ECO:0000313" key="2">
    <source>
        <dbReference type="Proteomes" id="UP001060085"/>
    </source>
</evidence>
<reference evidence="2" key="1">
    <citation type="journal article" date="2023" name="Nat. Plants">
        <title>Single-cell RNA sequencing provides a high-resolution roadmap for understanding the multicellular compartmentation of specialized metabolism.</title>
        <authorList>
            <person name="Sun S."/>
            <person name="Shen X."/>
            <person name="Li Y."/>
            <person name="Li Y."/>
            <person name="Wang S."/>
            <person name="Li R."/>
            <person name="Zhang H."/>
            <person name="Shen G."/>
            <person name="Guo B."/>
            <person name="Wei J."/>
            <person name="Xu J."/>
            <person name="St-Pierre B."/>
            <person name="Chen S."/>
            <person name="Sun C."/>
        </authorList>
    </citation>
    <scope>NUCLEOTIDE SEQUENCE [LARGE SCALE GENOMIC DNA]</scope>
</reference>
<dbReference type="EMBL" id="CM044703">
    <property type="protein sequence ID" value="KAI5671958.1"/>
    <property type="molecule type" value="Genomic_DNA"/>
</dbReference>
<organism evidence="1 2">
    <name type="scientific">Catharanthus roseus</name>
    <name type="common">Madagascar periwinkle</name>
    <name type="synonym">Vinca rosea</name>
    <dbReference type="NCBI Taxonomy" id="4058"/>
    <lineage>
        <taxon>Eukaryota</taxon>
        <taxon>Viridiplantae</taxon>
        <taxon>Streptophyta</taxon>
        <taxon>Embryophyta</taxon>
        <taxon>Tracheophyta</taxon>
        <taxon>Spermatophyta</taxon>
        <taxon>Magnoliopsida</taxon>
        <taxon>eudicotyledons</taxon>
        <taxon>Gunneridae</taxon>
        <taxon>Pentapetalae</taxon>
        <taxon>asterids</taxon>
        <taxon>lamiids</taxon>
        <taxon>Gentianales</taxon>
        <taxon>Apocynaceae</taxon>
        <taxon>Rauvolfioideae</taxon>
        <taxon>Vinceae</taxon>
        <taxon>Catharanthinae</taxon>
        <taxon>Catharanthus</taxon>
    </lineage>
</organism>
<gene>
    <name evidence="1" type="ORF">M9H77_12322</name>
</gene>
<sequence>MKATLTVVTFLLFSISTCSFFCSAAEEADAVLDIDGKKVRAGVEYYVLPVIRGSGGGLTASSFNNQTLCPLSVVQEQLEVERGQPVTFRPENPKKGVIRVSTDVNIRFRSAFTICIQSNVWKLEYDEETGRYIIVTNGVEGNPGRETISNWFKIEKYERDYKLVYCPTVCNYCKVICKDVGTFIKDGNRRLALTDDKPFRVMFKKA</sequence>
<protein>
    <submittedName>
        <fullName evidence="1">Uncharacterized protein</fullName>
    </submittedName>
</protein>
<name>A0ACC0BH71_CATRO</name>
<keyword evidence="2" id="KW-1185">Reference proteome</keyword>
<evidence type="ECO:0000313" key="1">
    <source>
        <dbReference type="EMBL" id="KAI5671958.1"/>
    </source>
</evidence>
<dbReference type="Proteomes" id="UP001060085">
    <property type="component" value="Linkage Group LG03"/>
</dbReference>
<comment type="caution">
    <text evidence="1">The sequence shown here is derived from an EMBL/GenBank/DDBJ whole genome shotgun (WGS) entry which is preliminary data.</text>
</comment>